<keyword evidence="2" id="KW-1185">Reference proteome</keyword>
<dbReference type="EMBL" id="ASGP02000002">
    <property type="protein sequence ID" value="KAH9522378.1"/>
    <property type="molecule type" value="Genomic_DNA"/>
</dbReference>
<name>A0A922IAK9_DERFA</name>
<proteinExistence type="predicted"/>
<evidence type="ECO:0000313" key="2">
    <source>
        <dbReference type="Proteomes" id="UP000790347"/>
    </source>
</evidence>
<evidence type="ECO:0000313" key="1">
    <source>
        <dbReference type="EMBL" id="KAH9522378.1"/>
    </source>
</evidence>
<gene>
    <name evidence="1" type="ORF">DERF_005957</name>
</gene>
<dbReference type="PANTHER" id="PTHR33964:SF1">
    <property type="entry name" value="RE45066P"/>
    <property type="match status" value="1"/>
</dbReference>
<sequence>MSMMTIAKFLAEKPECNEKRVNQVDHSSIALNMFGSNRRYPVKREDVKKFCDDTARHLDNLDKFTKECYTSDVQNMAKIFVYSNKRTMKMYCGNVGGGGGGRRKTKRLQKLLSIAPCLNIYLPQDKCLSQFIMKVRNLVQYQMNSEKIYHTCCYFVDLMKCFDNQLSKLSCATEERREEFAKLVRSLNGDMINVSCGDYNEQTDRCDYLKPLNQFKTNANTSQRLLDPKLRSFFFTSIAMFESIGNNTGST</sequence>
<organism evidence="1 2">
    <name type="scientific">Dermatophagoides farinae</name>
    <name type="common">American house dust mite</name>
    <dbReference type="NCBI Taxonomy" id="6954"/>
    <lineage>
        <taxon>Eukaryota</taxon>
        <taxon>Metazoa</taxon>
        <taxon>Ecdysozoa</taxon>
        <taxon>Arthropoda</taxon>
        <taxon>Chelicerata</taxon>
        <taxon>Arachnida</taxon>
        <taxon>Acari</taxon>
        <taxon>Acariformes</taxon>
        <taxon>Sarcoptiformes</taxon>
        <taxon>Astigmata</taxon>
        <taxon>Psoroptidia</taxon>
        <taxon>Analgoidea</taxon>
        <taxon>Pyroglyphidae</taxon>
        <taxon>Dermatophagoidinae</taxon>
        <taxon>Dermatophagoides</taxon>
    </lineage>
</organism>
<reference evidence="1" key="1">
    <citation type="submission" date="2013-05" db="EMBL/GenBank/DDBJ databases">
        <authorList>
            <person name="Yim A.K.Y."/>
            <person name="Chan T.F."/>
            <person name="Ji K.M."/>
            <person name="Liu X.Y."/>
            <person name="Zhou J.W."/>
            <person name="Li R.Q."/>
            <person name="Yang K.Y."/>
            <person name="Li J."/>
            <person name="Li M."/>
            <person name="Law P.T.W."/>
            <person name="Wu Y.L."/>
            <person name="Cai Z.L."/>
            <person name="Qin H."/>
            <person name="Bao Y."/>
            <person name="Leung R.K.K."/>
            <person name="Ng P.K.S."/>
            <person name="Zou J."/>
            <person name="Zhong X.J."/>
            <person name="Ran P.X."/>
            <person name="Zhong N.S."/>
            <person name="Liu Z.G."/>
            <person name="Tsui S.K.W."/>
        </authorList>
    </citation>
    <scope>NUCLEOTIDE SEQUENCE</scope>
    <source>
        <strain evidence="1">Derf</strain>
        <tissue evidence="1">Whole organism</tissue>
    </source>
</reference>
<reference evidence="1" key="2">
    <citation type="journal article" date="2022" name="Res Sq">
        <title>Comparative Genomics Reveals Insights into the Divergent Evolution of Astigmatic Mites and Household Pest Adaptations.</title>
        <authorList>
            <person name="Xiong Q."/>
            <person name="Wan A.T.-Y."/>
            <person name="Liu X.-Y."/>
            <person name="Fung C.S.-H."/>
            <person name="Xiao X."/>
            <person name="Malainual N."/>
            <person name="Hou J."/>
            <person name="Wang L."/>
            <person name="Wang M."/>
            <person name="Yang K."/>
            <person name="Cui Y."/>
            <person name="Leung E."/>
            <person name="Nong W."/>
            <person name="Shin S.-K."/>
            <person name="Au S."/>
            <person name="Jeong K.Y."/>
            <person name="Chew F.T."/>
            <person name="Hui J."/>
            <person name="Leung T.F."/>
            <person name="Tungtrongchitr A."/>
            <person name="Zhong N."/>
            <person name="Liu Z."/>
            <person name="Tsui S."/>
        </authorList>
    </citation>
    <scope>NUCLEOTIDE SEQUENCE</scope>
    <source>
        <strain evidence="1">Derf</strain>
        <tissue evidence="1">Whole organism</tissue>
    </source>
</reference>
<accession>A0A922IAK9</accession>
<dbReference type="PANTHER" id="PTHR33964">
    <property type="entry name" value="RE45066P-RELATED"/>
    <property type="match status" value="1"/>
</dbReference>
<comment type="caution">
    <text evidence="1">The sequence shown here is derived from an EMBL/GenBank/DDBJ whole genome shotgun (WGS) entry which is preliminary data.</text>
</comment>
<dbReference type="Proteomes" id="UP000790347">
    <property type="component" value="Unassembled WGS sequence"/>
</dbReference>
<dbReference type="AlphaFoldDB" id="A0A922IAK9"/>
<protein>
    <submittedName>
        <fullName evidence="1">Uncharacterized protein</fullName>
    </submittedName>
</protein>